<evidence type="ECO:0000313" key="2">
    <source>
        <dbReference type="EMBL" id="RDX40376.1"/>
    </source>
</evidence>
<dbReference type="InterPro" id="IPR001680">
    <property type="entry name" value="WD40_rpt"/>
</dbReference>
<gene>
    <name evidence="2" type="ORF">OH76DRAFT_1320373</name>
</gene>
<dbReference type="PROSITE" id="PS50082">
    <property type="entry name" value="WD_REPEATS_2"/>
    <property type="match status" value="1"/>
</dbReference>
<reference evidence="2 3" key="1">
    <citation type="journal article" date="2018" name="Biotechnol. Biofuels">
        <title>Integrative visual omics of the white-rot fungus Polyporus brumalis exposes the biotechnological potential of its oxidative enzymes for delignifying raw plant biomass.</title>
        <authorList>
            <person name="Miyauchi S."/>
            <person name="Rancon A."/>
            <person name="Drula E."/>
            <person name="Hage H."/>
            <person name="Chaduli D."/>
            <person name="Favel A."/>
            <person name="Grisel S."/>
            <person name="Henrissat B."/>
            <person name="Herpoel-Gimbert I."/>
            <person name="Ruiz-Duenas F.J."/>
            <person name="Chevret D."/>
            <person name="Hainaut M."/>
            <person name="Lin J."/>
            <person name="Wang M."/>
            <person name="Pangilinan J."/>
            <person name="Lipzen A."/>
            <person name="Lesage-Meessen L."/>
            <person name="Navarro D."/>
            <person name="Riley R."/>
            <person name="Grigoriev I.V."/>
            <person name="Zhou S."/>
            <person name="Raouche S."/>
            <person name="Rosso M.N."/>
        </authorList>
    </citation>
    <scope>NUCLEOTIDE SEQUENCE [LARGE SCALE GENOMIC DNA]</scope>
    <source>
        <strain evidence="2 3">BRFM 1820</strain>
    </source>
</reference>
<keyword evidence="3" id="KW-1185">Reference proteome</keyword>
<feature type="repeat" description="WD" evidence="1">
    <location>
        <begin position="1"/>
        <end position="40"/>
    </location>
</feature>
<dbReference type="SUPFAM" id="SSF50978">
    <property type="entry name" value="WD40 repeat-like"/>
    <property type="match status" value="1"/>
</dbReference>
<dbReference type="InterPro" id="IPR015943">
    <property type="entry name" value="WD40/YVTN_repeat-like_dom_sf"/>
</dbReference>
<evidence type="ECO:0000256" key="1">
    <source>
        <dbReference type="PROSITE-ProRule" id="PRU00221"/>
    </source>
</evidence>
<organism evidence="2 3">
    <name type="scientific">Lentinus brumalis</name>
    <dbReference type="NCBI Taxonomy" id="2498619"/>
    <lineage>
        <taxon>Eukaryota</taxon>
        <taxon>Fungi</taxon>
        <taxon>Dikarya</taxon>
        <taxon>Basidiomycota</taxon>
        <taxon>Agaricomycotina</taxon>
        <taxon>Agaricomycetes</taxon>
        <taxon>Polyporales</taxon>
        <taxon>Polyporaceae</taxon>
        <taxon>Lentinus</taxon>
    </lineage>
</organism>
<accession>A0A371CJC6</accession>
<dbReference type="PROSITE" id="PS50294">
    <property type="entry name" value="WD_REPEATS_REGION"/>
    <property type="match status" value="1"/>
</dbReference>
<dbReference type="Pfam" id="PF00400">
    <property type="entry name" value="WD40"/>
    <property type="match status" value="1"/>
</dbReference>
<sequence>GHVNSVNALAISPDGTLLASGADDNHVIIYDLRSFKQIQRIDGLAPVTSMLWSTN</sequence>
<keyword evidence="1" id="KW-0853">WD repeat</keyword>
<name>A0A371CJC6_9APHY</name>
<dbReference type="EMBL" id="KZ857560">
    <property type="protein sequence ID" value="RDX40376.1"/>
    <property type="molecule type" value="Genomic_DNA"/>
</dbReference>
<evidence type="ECO:0000313" key="3">
    <source>
        <dbReference type="Proteomes" id="UP000256964"/>
    </source>
</evidence>
<dbReference type="Proteomes" id="UP000256964">
    <property type="component" value="Unassembled WGS sequence"/>
</dbReference>
<feature type="non-terminal residue" evidence="2">
    <location>
        <position position="1"/>
    </location>
</feature>
<feature type="non-terminal residue" evidence="2">
    <location>
        <position position="55"/>
    </location>
</feature>
<proteinExistence type="predicted"/>
<dbReference type="AlphaFoldDB" id="A0A371CJC6"/>
<dbReference type="OrthoDB" id="2800964at2759"/>
<protein>
    <submittedName>
        <fullName evidence="2">Uncharacterized protein</fullName>
    </submittedName>
</protein>
<dbReference type="Gene3D" id="2.130.10.10">
    <property type="entry name" value="YVTN repeat-like/Quinoprotein amine dehydrogenase"/>
    <property type="match status" value="1"/>
</dbReference>
<dbReference type="InterPro" id="IPR036322">
    <property type="entry name" value="WD40_repeat_dom_sf"/>
</dbReference>